<dbReference type="AlphaFoldDB" id="A0A223AQ71"/>
<evidence type="ECO:0000256" key="2">
    <source>
        <dbReference type="SAM" id="MobiDB-lite"/>
    </source>
</evidence>
<organism evidence="5 6">
    <name type="scientific">Mogibacterium pumilum</name>
    <dbReference type="NCBI Taxonomy" id="86332"/>
    <lineage>
        <taxon>Bacteria</taxon>
        <taxon>Bacillati</taxon>
        <taxon>Bacillota</taxon>
        <taxon>Clostridia</taxon>
        <taxon>Peptostreptococcales</taxon>
        <taxon>Anaerovoracaceae</taxon>
        <taxon>Mogibacterium</taxon>
    </lineage>
</organism>
<feature type="compositionally biased region" description="Polar residues" evidence="2">
    <location>
        <begin position="95"/>
        <end position="104"/>
    </location>
</feature>
<dbReference type="OrthoDB" id="9771173at2"/>
<feature type="region of interest" description="Disordered" evidence="2">
    <location>
        <begin position="79"/>
        <end position="125"/>
    </location>
</feature>
<gene>
    <name evidence="5" type="ORF">AXF17_00520</name>
</gene>
<keyword evidence="3" id="KW-1133">Transmembrane helix</keyword>
<protein>
    <recommendedName>
        <fullName evidence="4">MucBP domain-containing protein</fullName>
    </recommendedName>
</protein>
<evidence type="ECO:0000313" key="6">
    <source>
        <dbReference type="Proteomes" id="UP000214689"/>
    </source>
</evidence>
<sequence>MQAKVETKVNQHIRVEYIDEQGTPIKQATNLKGITGYSYRIDKADILNYSLIGVQKDISNINKPIIRFVYRKNPVQESTANNIAPQNRAKRTRRSIPSNTVKTNRTYKSVTSSSAKSYTKSKSSKKDPFLVNTGMTAKEKKAFIQYLEEVEKNARKKYGNNKDKINHEVANAIIYPVYEGDILQSNANKLVKPDVSKNTYKKADNILDNLHEFDRYPVDLSHMASPLGSYERSDIRRESTKFGASLPYIFTKKEKFFYLNSYTGDYWTHMSKSDLRADKDAFILRYHPKYKDKLYSKSIIDYYSQDNLDKKREKLFKEILEKQAGPGVTADEQLFLNNFSATLSIGGVGLLIYFVYIKKDKETIKKVNVAKKNKGKILRKAIKIYKKKISHSSIGERIKNIKARTTSAIRNVKKGIRNGVKIIKKLTNIAKNKCKKIVRMAKKYIAKQKKKVVSKLTKKLKTLFKRK</sequence>
<accession>A0A223AQ71</accession>
<keyword evidence="1" id="KW-0677">Repeat</keyword>
<dbReference type="Gene3D" id="3.10.20.320">
    <property type="entry name" value="Putative peptidoglycan bound protein (lpxtg motif)"/>
    <property type="match status" value="1"/>
</dbReference>
<name>A0A223AQ71_9FIRM</name>
<dbReference type="EMBL" id="CP016199">
    <property type="protein sequence ID" value="ASS37106.1"/>
    <property type="molecule type" value="Genomic_DNA"/>
</dbReference>
<evidence type="ECO:0000256" key="1">
    <source>
        <dbReference type="ARBA" id="ARBA00022737"/>
    </source>
</evidence>
<evidence type="ECO:0000259" key="4">
    <source>
        <dbReference type="Pfam" id="PF06458"/>
    </source>
</evidence>
<evidence type="ECO:0000256" key="3">
    <source>
        <dbReference type="SAM" id="Phobius"/>
    </source>
</evidence>
<feature type="domain" description="MucBP" evidence="4">
    <location>
        <begin position="13"/>
        <end position="57"/>
    </location>
</feature>
<evidence type="ECO:0000313" key="5">
    <source>
        <dbReference type="EMBL" id="ASS37106.1"/>
    </source>
</evidence>
<keyword evidence="6" id="KW-1185">Reference proteome</keyword>
<dbReference type="InterPro" id="IPR009459">
    <property type="entry name" value="MucBP_dom"/>
</dbReference>
<feature type="transmembrane region" description="Helical" evidence="3">
    <location>
        <begin position="334"/>
        <end position="356"/>
    </location>
</feature>
<proteinExistence type="predicted"/>
<dbReference type="Pfam" id="PF06458">
    <property type="entry name" value="MucBP"/>
    <property type="match status" value="1"/>
</dbReference>
<keyword evidence="3" id="KW-0812">Transmembrane</keyword>
<reference evidence="6" key="1">
    <citation type="submission" date="2016-05" db="EMBL/GenBank/DDBJ databases">
        <authorList>
            <person name="Holder M.E."/>
            <person name="Ajami N.J."/>
            <person name="Petrosino J.F."/>
        </authorList>
    </citation>
    <scope>NUCLEOTIDE SEQUENCE [LARGE SCALE GENOMIC DNA]</scope>
    <source>
        <strain evidence="6">ATCC 700696</strain>
    </source>
</reference>
<keyword evidence="3" id="KW-0472">Membrane</keyword>
<feature type="compositionally biased region" description="Low complexity" evidence="2">
    <location>
        <begin position="106"/>
        <end position="121"/>
    </location>
</feature>
<dbReference type="Proteomes" id="UP000214689">
    <property type="component" value="Chromosome"/>
</dbReference>